<dbReference type="Proteomes" id="UP000188532">
    <property type="component" value="Unassembled WGS sequence"/>
</dbReference>
<dbReference type="AlphaFoldDB" id="A0A1V3Y0C1"/>
<dbReference type="STRING" id="1768.B1T50_21955"/>
<dbReference type="Pfam" id="PF06259">
    <property type="entry name" value="Abhydrolase_8"/>
    <property type="match status" value="1"/>
</dbReference>
<feature type="domain" description="Predicted hydrolase N-terminal" evidence="2">
    <location>
        <begin position="1"/>
        <end position="195"/>
    </location>
</feature>
<organism evidence="3 4">
    <name type="scientific">Mycobacterium kansasii</name>
    <dbReference type="NCBI Taxonomy" id="1768"/>
    <lineage>
        <taxon>Bacteria</taxon>
        <taxon>Bacillati</taxon>
        <taxon>Actinomycetota</taxon>
        <taxon>Actinomycetes</taxon>
        <taxon>Mycobacteriales</taxon>
        <taxon>Mycobacteriaceae</taxon>
        <taxon>Mycobacterium</taxon>
    </lineage>
</organism>
<reference evidence="3 4" key="1">
    <citation type="submission" date="2017-02" db="EMBL/GenBank/DDBJ databases">
        <title>Complete genome sequences of Mycobacterium kansasii strains isolated from rhesus macaques.</title>
        <authorList>
            <person name="Panda A."/>
            <person name="Nagaraj S."/>
            <person name="Zhao X."/>
            <person name="Tettelin H."/>
            <person name="Detolla L.J."/>
        </authorList>
    </citation>
    <scope>NUCLEOTIDE SEQUENCE [LARGE SCALE GENOMIC DNA]</scope>
    <source>
        <strain evidence="3 4">11-3469</strain>
    </source>
</reference>
<dbReference type="GeneID" id="29697039"/>
<comment type="caution">
    <text evidence="3">The sequence shown here is derived from an EMBL/GenBank/DDBJ whole genome shotgun (WGS) entry which is preliminary data.</text>
</comment>
<dbReference type="RefSeq" id="WP_023371827.1">
    <property type="nucleotide sequence ID" value="NZ_BLYZ01000001.1"/>
</dbReference>
<sequence length="588" mass="62441">MQLRYISVPALIAEAGGDPWAINQSLQAGQPLQISHLAEAFHAAGRCTAEADAAFEQARRRFDGAWNHQNGDHPINDSAEVQRTVQSLGAQSLQLPKIGADLENIAAALAEAQKSAAGQIAALEAQLGRLDELIGQAVEMEKDIHLSAADRDALDTFVNACEDDAIRDTKAAVGQLEATRNGYSATLQNSLSSLRADGYDPASIQAVEGPQSPVPVLPDDPQQFAQAWNALTPEQKDAEYHQNPFIGSHPGMPWDPPDHLGKDHYNRLHLSDLQQHTQADVDRMQQRVNQLLNGLYMGDHSQSTTDELNALRPQLLAARHTPEGYKTVQATLNRNDGVKRYLGLIDDKGHAAVAIGNPDYATRNAILVPGTGQDLSAFEGSDSKSLAMFRAALRADPSLNPSDVAVTTWMGYDRPMNLFEAASPDRARAGAEALDSFESGMRASHVGGPSIDTVIGHSYGSTEVGAAATGGHHLDVNNVIAVGSPGMLSHHAGDLNLDAGATVYGMRARNDIIEMVTDLTLGHDPAASEFGGTRLVAAPGPSSDPVGLTPSVAAHSSYWDYDNPALRNMGAVIAGVPAPQVIPNEGGR</sequence>
<proteinExistence type="predicted"/>
<name>A0A1V3Y0C1_MYCKA</name>
<accession>A0A1V3Y0C1</accession>
<dbReference type="Pfam" id="PF22905">
    <property type="entry name" value="Hydro_N_hd"/>
    <property type="match status" value="1"/>
</dbReference>
<evidence type="ECO:0000313" key="3">
    <source>
        <dbReference type="EMBL" id="OOK84446.1"/>
    </source>
</evidence>
<evidence type="ECO:0000259" key="2">
    <source>
        <dbReference type="Pfam" id="PF22905"/>
    </source>
</evidence>
<dbReference type="InterPro" id="IPR010427">
    <property type="entry name" value="DUF1023"/>
</dbReference>
<keyword evidence="3" id="KW-0378">Hydrolase</keyword>
<evidence type="ECO:0000259" key="1">
    <source>
        <dbReference type="Pfam" id="PF06259"/>
    </source>
</evidence>
<evidence type="ECO:0000313" key="4">
    <source>
        <dbReference type="Proteomes" id="UP000188532"/>
    </source>
</evidence>
<gene>
    <name evidence="3" type="ORF">BZL29_0606</name>
</gene>
<dbReference type="GO" id="GO:0016787">
    <property type="term" value="F:hydrolase activity"/>
    <property type="evidence" value="ECO:0007669"/>
    <property type="project" value="UniProtKB-KW"/>
</dbReference>
<feature type="domain" description="DUF1023" evidence="1">
    <location>
        <begin position="347"/>
        <end position="519"/>
    </location>
</feature>
<dbReference type="InterPro" id="IPR054469">
    <property type="entry name" value="Pred_hydrolase_N"/>
</dbReference>
<protein>
    <submittedName>
        <fullName evidence="3">Alpha/beta hydrolase family protein</fullName>
    </submittedName>
</protein>
<dbReference type="EMBL" id="MVBN01000001">
    <property type="protein sequence ID" value="OOK84446.1"/>
    <property type="molecule type" value="Genomic_DNA"/>
</dbReference>